<dbReference type="GO" id="GO:0004673">
    <property type="term" value="F:protein histidine kinase activity"/>
    <property type="evidence" value="ECO:0007669"/>
    <property type="project" value="UniProtKB-EC"/>
</dbReference>
<feature type="domain" description="Histidine kinase" evidence="7">
    <location>
        <begin position="132"/>
        <end position="341"/>
    </location>
</feature>
<dbReference type="Proteomes" id="UP000199607">
    <property type="component" value="Unassembled WGS sequence"/>
</dbReference>
<protein>
    <recommendedName>
        <fullName evidence="2">histidine kinase</fullName>
        <ecNumber evidence="2">2.7.13.3</ecNumber>
    </recommendedName>
</protein>
<dbReference type="Pfam" id="PF08448">
    <property type="entry name" value="PAS_4"/>
    <property type="match status" value="1"/>
</dbReference>
<dbReference type="PROSITE" id="PS50109">
    <property type="entry name" value="HIS_KIN"/>
    <property type="match status" value="1"/>
</dbReference>
<dbReference type="PRINTS" id="PR00344">
    <property type="entry name" value="BCTRLSENSOR"/>
</dbReference>
<evidence type="ECO:0000256" key="5">
    <source>
        <dbReference type="ARBA" id="ARBA00022777"/>
    </source>
</evidence>
<dbReference type="NCBIfam" id="TIGR00229">
    <property type="entry name" value="sensory_box"/>
    <property type="match status" value="1"/>
</dbReference>
<comment type="catalytic activity">
    <reaction evidence="1">
        <text>ATP + protein L-histidine = ADP + protein N-phospho-L-histidine.</text>
        <dbReference type="EC" id="2.7.13.3"/>
    </reaction>
</comment>
<dbReference type="InterPro" id="IPR036890">
    <property type="entry name" value="HATPase_C_sf"/>
</dbReference>
<dbReference type="InterPro" id="IPR013656">
    <property type="entry name" value="PAS_4"/>
</dbReference>
<dbReference type="InterPro" id="IPR004358">
    <property type="entry name" value="Sig_transdc_His_kin-like_C"/>
</dbReference>
<dbReference type="STRING" id="553466.SAMN04487950_3983"/>
<keyword evidence="5" id="KW-0418">Kinase</keyword>
<evidence type="ECO:0000256" key="2">
    <source>
        <dbReference type="ARBA" id="ARBA00012438"/>
    </source>
</evidence>
<dbReference type="PANTHER" id="PTHR44936:SF10">
    <property type="entry name" value="SENSOR PROTEIN RSTB"/>
    <property type="match status" value="1"/>
</dbReference>
<dbReference type="InterPro" id="IPR000014">
    <property type="entry name" value="PAS"/>
</dbReference>
<dbReference type="InterPro" id="IPR035965">
    <property type="entry name" value="PAS-like_dom_sf"/>
</dbReference>
<dbReference type="InterPro" id="IPR050980">
    <property type="entry name" value="2C_sensor_his_kinase"/>
</dbReference>
<dbReference type="EC" id="2.7.13.3" evidence="2"/>
<dbReference type="PROSITE" id="PS50112">
    <property type="entry name" value="PAS"/>
    <property type="match status" value="1"/>
</dbReference>
<evidence type="ECO:0000259" key="7">
    <source>
        <dbReference type="PROSITE" id="PS50109"/>
    </source>
</evidence>
<accession>A0A1I4I6A0</accession>
<evidence type="ECO:0000313" key="9">
    <source>
        <dbReference type="EMBL" id="SFL49607.1"/>
    </source>
</evidence>
<dbReference type="InterPro" id="IPR005467">
    <property type="entry name" value="His_kinase_dom"/>
</dbReference>
<dbReference type="Pfam" id="PF02518">
    <property type="entry name" value="HATPase_c"/>
    <property type="match status" value="1"/>
</dbReference>
<evidence type="ECO:0000256" key="6">
    <source>
        <dbReference type="ARBA" id="ARBA00022840"/>
    </source>
</evidence>
<gene>
    <name evidence="9" type="ORF">SAMN04487950_3983</name>
</gene>
<reference evidence="10" key="1">
    <citation type="submission" date="2016-10" db="EMBL/GenBank/DDBJ databases">
        <authorList>
            <person name="Varghese N."/>
            <person name="Submissions S."/>
        </authorList>
    </citation>
    <scope>NUCLEOTIDE SEQUENCE [LARGE SCALE GENOMIC DNA]</scope>
    <source>
        <strain evidence="10">CGMCC 1.7738</strain>
    </source>
</reference>
<dbReference type="PANTHER" id="PTHR44936">
    <property type="entry name" value="SENSOR PROTEIN CREC"/>
    <property type="match status" value="1"/>
</dbReference>
<sequence length="343" mass="38343">MGEEIELVAYKRAFRETPNPAIIAGRDYVIRDVNDALLEFTGYDRDEIIGQTPDALISDPELFFGEIAPALYAGEPWIGSTELKARDDRFRYGYATATPLYDGDEVIAYGGVFVDITKRRRAEQTTRILNRVLRHNLRNDANVILGHLDLLRSALEPGSEEAESIDIAESRLTRLLARADTARALEDLLSAEEEIDIKPVRVDEMLLREVDAIRERFPNAEFSVGEFPEAYATANTALTKAFEAVLENAVEHNDAETPIVDVSLDVDEKSVIVTVADNGPGILEEDLDLVLGLEEGDQVRHGQGIDLFFVSELMNEYSGRISLEPNQPRGTVFTFYLRRQSPP</sequence>
<keyword evidence="6" id="KW-0067">ATP-binding</keyword>
<name>A0A1I4I6A0_9EURY</name>
<evidence type="ECO:0000259" key="8">
    <source>
        <dbReference type="PROSITE" id="PS50112"/>
    </source>
</evidence>
<dbReference type="Gene3D" id="3.30.450.20">
    <property type="entry name" value="PAS domain"/>
    <property type="match status" value="1"/>
</dbReference>
<evidence type="ECO:0000256" key="4">
    <source>
        <dbReference type="ARBA" id="ARBA00022741"/>
    </source>
</evidence>
<organism evidence="9 10">
    <name type="scientific">Halogranum rubrum</name>
    <dbReference type="NCBI Taxonomy" id="553466"/>
    <lineage>
        <taxon>Archaea</taxon>
        <taxon>Methanobacteriati</taxon>
        <taxon>Methanobacteriota</taxon>
        <taxon>Stenosarchaea group</taxon>
        <taxon>Halobacteria</taxon>
        <taxon>Halobacteriales</taxon>
        <taxon>Haloferacaceae</taxon>
    </lineage>
</organism>
<keyword evidence="10" id="KW-1185">Reference proteome</keyword>
<dbReference type="GO" id="GO:0005524">
    <property type="term" value="F:ATP binding"/>
    <property type="evidence" value="ECO:0007669"/>
    <property type="project" value="UniProtKB-KW"/>
</dbReference>
<keyword evidence="3" id="KW-0808">Transferase</keyword>
<evidence type="ECO:0000256" key="3">
    <source>
        <dbReference type="ARBA" id="ARBA00022679"/>
    </source>
</evidence>
<dbReference type="InterPro" id="IPR003594">
    <property type="entry name" value="HATPase_dom"/>
</dbReference>
<dbReference type="CDD" id="cd00130">
    <property type="entry name" value="PAS"/>
    <property type="match status" value="1"/>
</dbReference>
<feature type="domain" description="PAS" evidence="8">
    <location>
        <begin position="6"/>
        <end position="52"/>
    </location>
</feature>
<dbReference type="RefSeq" id="WP_089871769.1">
    <property type="nucleotide sequence ID" value="NZ_FOTC01000007.1"/>
</dbReference>
<dbReference type="SUPFAM" id="SSF55785">
    <property type="entry name" value="PYP-like sensor domain (PAS domain)"/>
    <property type="match status" value="1"/>
</dbReference>
<keyword evidence="4" id="KW-0547">Nucleotide-binding</keyword>
<evidence type="ECO:0000313" key="10">
    <source>
        <dbReference type="Proteomes" id="UP000199607"/>
    </source>
</evidence>
<dbReference type="SUPFAM" id="SSF55874">
    <property type="entry name" value="ATPase domain of HSP90 chaperone/DNA topoisomerase II/histidine kinase"/>
    <property type="match status" value="1"/>
</dbReference>
<dbReference type="Gene3D" id="3.30.565.10">
    <property type="entry name" value="Histidine kinase-like ATPase, C-terminal domain"/>
    <property type="match status" value="1"/>
</dbReference>
<evidence type="ECO:0000256" key="1">
    <source>
        <dbReference type="ARBA" id="ARBA00000085"/>
    </source>
</evidence>
<dbReference type="AlphaFoldDB" id="A0A1I4I6A0"/>
<proteinExistence type="predicted"/>
<dbReference type="SMART" id="SM00387">
    <property type="entry name" value="HATPase_c"/>
    <property type="match status" value="1"/>
</dbReference>
<dbReference type="EMBL" id="FOTC01000007">
    <property type="protein sequence ID" value="SFL49607.1"/>
    <property type="molecule type" value="Genomic_DNA"/>
</dbReference>